<comment type="caution">
    <text evidence="1">The sequence shown here is derived from an EMBL/GenBank/DDBJ whole genome shotgun (WGS) entry which is preliminary data.</text>
</comment>
<evidence type="ECO:0000313" key="1">
    <source>
        <dbReference type="EMBL" id="KIR20087.1"/>
    </source>
</evidence>
<reference evidence="1 2" key="1">
    <citation type="submission" date="2015-01" db="EMBL/GenBank/DDBJ databases">
        <title>Genome sequence of the beneficial rhizobacterium Pseudomonas fluorescens 2-79.</title>
        <authorList>
            <person name="Thuermer A."/>
            <person name="Daniel R."/>
        </authorList>
    </citation>
    <scope>NUCLEOTIDE SEQUENCE [LARGE SCALE GENOMIC DNA]</scope>
    <source>
        <strain evidence="1 2">2-79</strain>
    </source>
</reference>
<sequence length="230" mass="25430">MVSAENQKGSEELLPAPGIPGELNPEGLISVVDARKGFQFECKVNQAFRNDVLSVLIDDAPTPIFNRTIEHDIGPESPPFEFILPIRFATEGVHHLRQQLNGAQPSPKKQFIIDFTPHYSSGAPPAPRPPADLPDGKVTSIYLDDNGGVLFSFEDPEGWAPGDTMRLYWNWSDGVPLETVPLREFGNTYLLTATVIRSTGPGRFLFYYELMDLAGNVSQRSRSSSLEVDI</sequence>
<organism evidence="1 2">
    <name type="scientific">Pseudomonas fluorescens</name>
    <dbReference type="NCBI Taxonomy" id="294"/>
    <lineage>
        <taxon>Bacteria</taxon>
        <taxon>Pseudomonadati</taxon>
        <taxon>Pseudomonadota</taxon>
        <taxon>Gammaproteobacteria</taxon>
        <taxon>Pseudomonadales</taxon>
        <taxon>Pseudomonadaceae</taxon>
        <taxon>Pseudomonas</taxon>
    </lineage>
</organism>
<protein>
    <recommendedName>
        <fullName evidence="3">PKD domain-containing protein</fullName>
    </recommendedName>
</protein>
<accession>A0A0D0RKU9</accession>
<dbReference type="RefSeq" id="WP_124421719.1">
    <property type="nucleotide sequence ID" value="NZ_JXCQ01000057.1"/>
</dbReference>
<evidence type="ECO:0008006" key="3">
    <source>
        <dbReference type="Google" id="ProtNLM"/>
    </source>
</evidence>
<dbReference type="EMBL" id="JXCQ01000057">
    <property type="protein sequence ID" value="KIR20087.1"/>
    <property type="molecule type" value="Genomic_DNA"/>
</dbReference>
<dbReference type="Proteomes" id="UP000032210">
    <property type="component" value="Unassembled WGS sequence"/>
</dbReference>
<dbReference type="PATRIC" id="fig|294.125.peg.4607"/>
<proteinExistence type="predicted"/>
<evidence type="ECO:0000313" key="2">
    <source>
        <dbReference type="Proteomes" id="UP000032210"/>
    </source>
</evidence>
<name>A0A0D0RKU9_PSEFL</name>
<gene>
    <name evidence="1" type="ORF">PFLU3_44950</name>
</gene>
<dbReference type="AlphaFoldDB" id="A0A0D0RKU9"/>